<name>A0A1H6J2Y7_9FLAO</name>
<dbReference type="InterPro" id="IPR037523">
    <property type="entry name" value="VOC_core"/>
</dbReference>
<accession>A0A1H6J2Y7</accession>
<dbReference type="STRING" id="1159016.SAMN02927937_00194"/>
<dbReference type="SUPFAM" id="SSF54593">
    <property type="entry name" value="Glyoxalase/Bleomycin resistance protein/Dihydroxybiphenyl dioxygenase"/>
    <property type="match status" value="1"/>
</dbReference>
<sequence length="123" mass="14249">MSLKTNNITTFISAGSDLQKAIEFYTEIGFSLDYTDDEIAIMIIDENKIILQKYPAEWMHGNFMIILEVNDADAWYEKLKKLNLNQKYPGSNVREPQNFPWGKRVCHLIDLNGVLWHISAVIK</sequence>
<dbReference type="Proteomes" id="UP000199634">
    <property type="component" value="Unassembled WGS sequence"/>
</dbReference>
<dbReference type="Pfam" id="PF00903">
    <property type="entry name" value="Glyoxalase"/>
    <property type="match status" value="1"/>
</dbReference>
<organism evidence="2 3">
    <name type="scientific">Paenimyroides marinum</name>
    <dbReference type="NCBI Taxonomy" id="1159016"/>
    <lineage>
        <taxon>Bacteria</taxon>
        <taxon>Pseudomonadati</taxon>
        <taxon>Bacteroidota</taxon>
        <taxon>Flavobacteriia</taxon>
        <taxon>Flavobacteriales</taxon>
        <taxon>Flavobacteriaceae</taxon>
        <taxon>Paenimyroides</taxon>
    </lineage>
</organism>
<keyword evidence="3" id="KW-1185">Reference proteome</keyword>
<evidence type="ECO:0000313" key="2">
    <source>
        <dbReference type="EMBL" id="SEH56275.1"/>
    </source>
</evidence>
<dbReference type="InterPro" id="IPR029068">
    <property type="entry name" value="Glyas_Bleomycin-R_OHBP_Dase"/>
</dbReference>
<protein>
    <submittedName>
        <fullName evidence="2">Uncharacterized conserved protein PhnB, glyoxalase superfamily</fullName>
    </submittedName>
</protein>
<dbReference type="PROSITE" id="PS51819">
    <property type="entry name" value="VOC"/>
    <property type="match status" value="1"/>
</dbReference>
<gene>
    <name evidence="2" type="ORF">SAMN02927937_00194</name>
</gene>
<evidence type="ECO:0000259" key="1">
    <source>
        <dbReference type="PROSITE" id="PS51819"/>
    </source>
</evidence>
<reference evidence="2 3" key="1">
    <citation type="submission" date="2016-10" db="EMBL/GenBank/DDBJ databases">
        <authorList>
            <person name="de Groot N.N."/>
        </authorList>
    </citation>
    <scope>NUCLEOTIDE SEQUENCE [LARGE SCALE GENOMIC DNA]</scope>
    <source>
        <strain evidence="2 3">CGMCC 1.10825</strain>
    </source>
</reference>
<feature type="domain" description="VOC" evidence="1">
    <location>
        <begin position="4"/>
        <end position="121"/>
    </location>
</feature>
<dbReference type="RefSeq" id="WP_091095408.1">
    <property type="nucleotide sequence ID" value="NZ_FNXE01000002.1"/>
</dbReference>
<proteinExistence type="predicted"/>
<dbReference type="AlphaFoldDB" id="A0A1H6J2Y7"/>
<dbReference type="InterPro" id="IPR004360">
    <property type="entry name" value="Glyas_Fos-R_dOase_dom"/>
</dbReference>
<dbReference type="EMBL" id="FNXE01000002">
    <property type="protein sequence ID" value="SEH56275.1"/>
    <property type="molecule type" value="Genomic_DNA"/>
</dbReference>
<evidence type="ECO:0000313" key="3">
    <source>
        <dbReference type="Proteomes" id="UP000199634"/>
    </source>
</evidence>
<dbReference type="OrthoDB" id="674527at2"/>
<dbReference type="Gene3D" id="3.10.180.10">
    <property type="entry name" value="2,3-Dihydroxybiphenyl 1,2-Dioxygenase, domain 1"/>
    <property type="match status" value="1"/>
</dbReference>